<sequence length="213" mass="24243">MSTFALLNTHMNAAERNADQLLDQALQQWGGSEDLWVFGYGSLIWRPDFEFTERRAAHVHGWHRALKMWSTINRGTPQVPGLVFGMLSGGSCQGMVFRIPRSDGDAVMRRLWQREMPNAVYDPRWLPCKTSQGVVKALAFTLSRQSPHHTGELAPDEYRRIFSQAQGIYGTTFDYARATLDELQRLGIDDKALKRLLSYADTHGSQFQRRAAI</sequence>
<dbReference type="Gene3D" id="3.10.490.10">
    <property type="entry name" value="Gamma-glutamyl cyclotransferase-like"/>
    <property type="match status" value="1"/>
</dbReference>
<accession>A0ABY8SXH4</accession>
<keyword evidence="2" id="KW-0456">Lyase</keyword>
<dbReference type="SUPFAM" id="SSF110857">
    <property type="entry name" value="Gamma-glutamyl cyclotransferase-like"/>
    <property type="match status" value="1"/>
</dbReference>
<dbReference type="InterPro" id="IPR006840">
    <property type="entry name" value="ChaC"/>
</dbReference>
<dbReference type="CDD" id="cd06661">
    <property type="entry name" value="GGCT_like"/>
    <property type="match status" value="1"/>
</dbReference>
<dbReference type="InterPro" id="IPR013024">
    <property type="entry name" value="GGCT-like"/>
</dbReference>
<gene>
    <name evidence="3" type="ORF">QMY55_11815</name>
</gene>
<protein>
    <recommendedName>
        <fullName evidence="1">glutathione-specific gamma-glutamylcyclotransferase</fullName>
        <ecNumber evidence="1">4.3.2.7</ecNumber>
    </recommendedName>
</protein>
<evidence type="ECO:0000256" key="1">
    <source>
        <dbReference type="ARBA" id="ARBA00012344"/>
    </source>
</evidence>
<keyword evidence="4" id="KW-1185">Reference proteome</keyword>
<evidence type="ECO:0000256" key="2">
    <source>
        <dbReference type="ARBA" id="ARBA00023239"/>
    </source>
</evidence>
<dbReference type="PANTHER" id="PTHR12192:SF2">
    <property type="entry name" value="GLUTATHIONE-SPECIFIC GAMMA-GLUTAMYLCYCLOTRANSFERASE 2"/>
    <property type="match status" value="1"/>
</dbReference>
<name>A0ABY8SXH4_9BURK</name>
<dbReference type="Pfam" id="PF04752">
    <property type="entry name" value="ChaC"/>
    <property type="match status" value="1"/>
</dbReference>
<organism evidence="3 4">
    <name type="scientific">Comamonas resistens</name>
    <dbReference type="NCBI Taxonomy" id="3046670"/>
    <lineage>
        <taxon>Bacteria</taxon>
        <taxon>Pseudomonadati</taxon>
        <taxon>Pseudomonadota</taxon>
        <taxon>Betaproteobacteria</taxon>
        <taxon>Burkholderiales</taxon>
        <taxon>Comamonadaceae</taxon>
        <taxon>Comamonas</taxon>
    </lineage>
</organism>
<dbReference type="InterPro" id="IPR036568">
    <property type="entry name" value="GGCT-like_sf"/>
</dbReference>
<dbReference type="RefSeq" id="WP_283488779.1">
    <property type="nucleotide sequence ID" value="NZ_CP125947.1"/>
</dbReference>
<evidence type="ECO:0000313" key="4">
    <source>
        <dbReference type="Proteomes" id="UP001240697"/>
    </source>
</evidence>
<proteinExistence type="predicted"/>
<reference evidence="3 4" key="1">
    <citation type="submission" date="2023-05" db="EMBL/GenBank/DDBJ databases">
        <authorList>
            <person name="Yin Y."/>
            <person name="Lu Z."/>
        </authorList>
    </citation>
    <scope>NUCLEOTIDE SEQUENCE [LARGE SCALE GENOMIC DNA]</scope>
    <source>
        <strain evidence="3 4">ZM22</strain>
    </source>
</reference>
<dbReference type="EC" id="4.3.2.7" evidence="1"/>
<dbReference type="PANTHER" id="PTHR12192">
    <property type="entry name" value="CATION TRANSPORT PROTEIN CHAC-RELATED"/>
    <property type="match status" value="1"/>
</dbReference>
<dbReference type="EMBL" id="CP125947">
    <property type="protein sequence ID" value="WHS67753.1"/>
    <property type="molecule type" value="Genomic_DNA"/>
</dbReference>
<dbReference type="Proteomes" id="UP001240697">
    <property type="component" value="Chromosome"/>
</dbReference>
<evidence type="ECO:0000313" key="3">
    <source>
        <dbReference type="EMBL" id="WHS67753.1"/>
    </source>
</evidence>